<reference evidence="2" key="1">
    <citation type="journal article" date="2022" name="Proc. Natl. Acad. Sci. U.S.A.">
        <title>Life cycle and functional genomics of the unicellular red alga Galdieria for elucidating algal and plant evolution and industrial use.</title>
        <authorList>
            <person name="Hirooka S."/>
            <person name="Itabashi T."/>
            <person name="Ichinose T.M."/>
            <person name="Onuma R."/>
            <person name="Fujiwara T."/>
            <person name="Yamashita S."/>
            <person name="Jong L.W."/>
            <person name="Tomita R."/>
            <person name="Iwane A.H."/>
            <person name="Miyagishima S.Y."/>
        </authorList>
    </citation>
    <scope>NUCLEOTIDE SEQUENCE</scope>
    <source>
        <strain evidence="2">NBRC 102759</strain>
    </source>
</reference>
<dbReference type="EMBL" id="BQMJ01000021">
    <property type="protein sequence ID" value="GJQ11124.1"/>
    <property type="molecule type" value="Genomic_DNA"/>
</dbReference>
<keyword evidence="3" id="KW-1185">Reference proteome</keyword>
<gene>
    <name evidence="2" type="ORF">GpartN1_g2915.t1</name>
</gene>
<feature type="coiled-coil region" evidence="1">
    <location>
        <begin position="161"/>
        <end position="195"/>
    </location>
</feature>
<accession>A0A9C7UPP3</accession>
<name>A0A9C7UPP3_9RHOD</name>
<keyword evidence="1" id="KW-0175">Coiled coil</keyword>
<proteinExistence type="predicted"/>
<comment type="caution">
    <text evidence="2">The sequence shown here is derived from an EMBL/GenBank/DDBJ whole genome shotgun (WGS) entry which is preliminary data.</text>
</comment>
<dbReference type="Proteomes" id="UP001061958">
    <property type="component" value="Unassembled WGS sequence"/>
</dbReference>
<protein>
    <submittedName>
        <fullName evidence="2">Uncharacterized protein</fullName>
    </submittedName>
</protein>
<evidence type="ECO:0000313" key="3">
    <source>
        <dbReference type="Proteomes" id="UP001061958"/>
    </source>
</evidence>
<organism evidence="2 3">
    <name type="scientific">Galdieria partita</name>
    <dbReference type="NCBI Taxonomy" id="83374"/>
    <lineage>
        <taxon>Eukaryota</taxon>
        <taxon>Rhodophyta</taxon>
        <taxon>Bangiophyceae</taxon>
        <taxon>Galdieriales</taxon>
        <taxon>Galdieriaceae</taxon>
        <taxon>Galdieria</taxon>
    </lineage>
</organism>
<sequence length="196" mass="22234">MDLKTRFHESCENLCSKLSTLQLSLESKQFSEREDVNVDLSNSLESVVTALKVLKEFILEMNNLSTNETVESKQQKELEKQLVDVKVLLANALSRKEELCSSLSSLKKIQSQDGKTSCSTVGSWQVFGSFKGMNTENQLKGDFNRRAKLAEDRAVAACEATKRTRAHLEELQTALRKEQERTNELVKSLDELEESW</sequence>
<dbReference type="OrthoDB" id="10414171at2759"/>
<evidence type="ECO:0000256" key="1">
    <source>
        <dbReference type="SAM" id="Coils"/>
    </source>
</evidence>
<evidence type="ECO:0000313" key="2">
    <source>
        <dbReference type="EMBL" id="GJQ11124.1"/>
    </source>
</evidence>
<reference evidence="2" key="2">
    <citation type="submission" date="2022-01" db="EMBL/GenBank/DDBJ databases">
        <authorList>
            <person name="Hirooka S."/>
            <person name="Miyagishima S.Y."/>
        </authorList>
    </citation>
    <scope>NUCLEOTIDE SEQUENCE</scope>
    <source>
        <strain evidence="2">NBRC 102759</strain>
    </source>
</reference>
<dbReference type="AlphaFoldDB" id="A0A9C7UPP3"/>